<dbReference type="GeneID" id="92713571"/>
<dbReference type="Proteomes" id="UP000184192">
    <property type="component" value="Unassembled WGS sequence"/>
</dbReference>
<dbReference type="Pfam" id="PF02687">
    <property type="entry name" value="FtsX"/>
    <property type="match status" value="1"/>
</dbReference>
<protein>
    <submittedName>
        <fullName evidence="9">ABC-type antimicrobial peptide transport system, permease component</fullName>
    </submittedName>
</protein>
<dbReference type="RefSeq" id="WP_073314337.1">
    <property type="nucleotide sequence ID" value="NZ_FQZN01000024.1"/>
</dbReference>
<dbReference type="PANTHER" id="PTHR30572:SF18">
    <property type="entry name" value="ABC-TYPE MACROLIDE FAMILY EXPORT SYSTEM PERMEASE COMPONENT 2"/>
    <property type="match status" value="1"/>
</dbReference>
<evidence type="ECO:0000256" key="6">
    <source>
        <dbReference type="SAM" id="Phobius"/>
    </source>
</evidence>
<keyword evidence="5 6" id="KW-0472">Membrane</keyword>
<dbReference type="eggNOG" id="COG0577">
    <property type="taxonomic scope" value="Bacteria"/>
</dbReference>
<keyword evidence="4 6" id="KW-1133">Transmembrane helix</keyword>
<feature type="transmembrane region" description="Helical" evidence="6">
    <location>
        <begin position="21"/>
        <end position="43"/>
    </location>
</feature>
<keyword evidence="2" id="KW-1003">Cell membrane</keyword>
<feature type="transmembrane region" description="Helical" evidence="6">
    <location>
        <begin position="342"/>
        <end position="368"/>
    </location>
</feature>
<dbReference type="GO" id="GO:0022857">
    <property type="term" value="F:transmembrane transporter activity"/>
    <property type="evidence" value="ECO:0007669"/>
    <property type="project" value="TreeGrafter"/>
</dbReference>
<evidence type="ECO:0000256" key="1">
    <source>
        <dbReference type="ARBA" id="ARBA00004651"/>
    </source>
</evidence>
<organism evidence="9 10">
    <name type="scientific">Bacteroides stercorirosoris</name>
    <dbReference type="NCBI Taxonomy" id="871324"/>
    <lineage>
        <taxon>Bacteria</taxon>
        <taxon>Pseudomonadati</taxon>
        <taxon>Bacteroidota</taxon>
        <taxon>Bacteroidia</taxon>
        <taxon>Bacteroidales</taxon>
        <taxon>Bacteroidaceae</taxon>
        <taxon>Bacteroides</taxon>
    </lineage>
</organism>
<evidence type="ECO:0000313" key="9">
    <source>
        <dbReference type="EMBL" id="SHJ35874.1"/>
    </source>
</evidence>
<feature type="transmembrane region" description="Helical" evidence="6">
    <location>
        <begin position="289"/>
        <end position="307"/>
    </location>
</feature>
<dbReference type="EMBL" id="FQZN01000024">
    <property type="protein sequence ID" value="SHJ35874.1"/>
    <property type="molecule type" value="Genomic_DNA"/>
</dbReference>
<dbReference type="PANTHER" id="PTHR30572">
    <property type="entry name" value="MEMBRANE COMPONENT OF TRANSPORTER-RELATED"/>
    <property type="match status" value="1"/>
</dbReference>
<name>A0A1M6IN17_9BACE</name>
<dbReference type="InterPro" id="IPR003838">
    <property type="entry name" value="ABC3_permease_C"/>
</dbReference>
<proteinExistence type="predicted"/>
<feature type="domain" description="MacB-like periplasmic core" evidence="8">
    <location>
        <begin position="20"/>
        <end position="245"/>
    </location>
</feature>
<dbReference type="GO" id="GO:0005886">
    <property type="term" value="C:plasma membrane"/>
    <property type="evidence" value="ECO:0007669"/>
    <property type="project" value="UniProtKB-SubCell"/>
</dbReference>
<sequence length="429" mass="48434">MIKLYLKQAWTLIKQHRLFTGIYVVGTGLSIALVMTMFIIFYVKFAPIYPEYNRNRMSVLKMMKSYPKDNDKSWNCSSVSYDVVKMLQELPHLDAIGAASGSYREYYVEVPDNNEPVGITPLYADAGFWQVFTFRFLYGKPFTQADIDAKRREVVVPVSLARRLFAADDVVGRRFKMDAQEYRVCGVVEDVSAATPSTVGDLWMPITLNSWIKSDNTGKLVGSADIYMTAPTAADKEALKKEVREVFRKFNLAAPKYMNDLMGQPDDYWVSTFRVNSCGAPDLASELRVYLYMLLALLFIPAMNLSGMMSSRMDERLSELGVRKTYGATNGSLIGQVLWENLLFTCIGGLLGLLISYLIVLTASDWILTLFDSYTDAGKTPFLSFEMLFNPMVFCMAFGLCVLLNLISALIPAVWALRRNIIQSLNSKR</sequence>
<evidence type="ECO:0000256" key="5">
    <source>
        <dbReference type="ARBA" id="ARBA00023136"/>
    </source>
</evidence>
<evidence type="ECO:0000256" key="3">
    <source>
        <dbReference type="ARBA" id="ARBA00022692"/>
    </source>
</evidence>
<accession>A0A1M6IN17</accession>
<feature type="transmembrane region" description="Helical" evidence="6">
    <location>
        <begin position="388"/>
        <end position="417"/>
    </location>
</feature>
<keyword evidence="10" id="KW-1185">Reference proteome</keyword>
<dbReference type="InterPro" id="IPR050250">
    <property type="entry name" value="Macrolide_Exporter_MacB"/>
</dbReference>
<feature type="domain" description="ABC3 transporter permease C-terminal" evidence="7">
    <location>
        <begin position="294"/>
        <end position="420"/>
    </location>
</feature>
<keyword evidence="3 6" id="KW-0812">Transmembrane</keyword>
<evidence type="ECO:0000313" key="10">
    <source>
        <dbReference type="Proteomes" id="UP000184192"/>
    </source>
</evidence>
<dbReference type="AlphaFoldDB" id="A0A1M6IN17"/>
<evidence type="ECO:0000256" key="2">
    <source>
        <dbReference type="ARBA" id="ARBA00022475"/>
    </source>
</evidence>
<reference evidence="10" key="1">
    <citation type="submission" date="2016-11" db="EMBL/GenBank/DDBJ databases">
        <authorList>
            <person name="Varghese N."/>
            <person name="Submissions S."/>
        </authorList>
    </citation>
    <scope>NUCLEOTIDE SEQUENCE [LARGE SCALE GENOMIC DNA]</scope>
    <source>
        <strain evidence="10">DSM 26884</strain>
    </source>
</reference>
<dbReference type="Pfam" id="PF12704">
    <property type="entry name" value="MacB_PCD"/>
    <property type="match status" value="1"/>
</dbReference>
<evidence type="ECO:0000256" key="4">
    <source>
        <dbReference type="ARBA" id="ARBA00022989"/>
    </source>
</evidence>
<dbReference type="InterPro" id="IPR025857">
    <property type="entry name" value="MacB_PCD"/>
</dbReference>
<evidence type="ECO:0000259" key="8">
    <source>
        <dbReference type="Pfam" id="PF12704"/>
    </source>
</evidence>
<evidence type="ECO:0000259" key="7">
    <source>
        <dbReference type="Pfam" id="PF02687"/>
    </source>
</evidence>
<comment type="subcellular location">
    <subcellularLocation>
        <location evidence="1">Cell membrane</location>
        <topology evidence="1">Multi-pass membrane protein</topology>
    </subcellularLocation>
</comment>
<gene>
    <name evidence="9" type="ORF">SAMN05444350_12425</name>
</gene>